<dbReference type="InterPro" id="IPR036679">
    <property type="entry name" value="FlgN-like_sf"/>
</dbReference>
<gene>
    <name evidence="2" type="ORF">SAMN04488118_11034</name>
</gene>
<dbReference type="OrthoDB" id="7862860at2"/>
<dbReference type="Gene3D" id="1.20.58.300">
    <property type="entry name" value="FlgN-like"/>
    <property type="match status" value="1"/>
</dbReference>
<proteinExistence type="predicted"/>
<evidence type="ECO:0000313" key="3">
    <source>
        <dbReference type="Proteomes" id="UP000198767"/>
    </source>
</evidence>
<dbReference type="AlphaFoldDB" id="A0A1G5R8J5"/>
<evidence type="ECO:0000256" key="1">
    <source>
        <dbReference type="SAM" id="MobiDB-lite"/>
    </source>
</evidence>
<dbReference type="SUPFAM" id="SSF140566">
    <property type="entry name" value="FlgN-like"/>
    <property type="match status" value="1"/>
</dbReference>
<protein>
    <recommendedName>
        <fullName evidence="4">FlgN protein</fullName>
    </recommendedName>
</protein>
<dbReference type="STRING" id="1156985.SAMN04488118_11034"/>
<evidence type="ECO:0000313" key="2">
    <source>
        <dbReference type="EMBL" id="SCZ70110.1"/>
    </source>
</evidence>
<dbReference type="Proteomes" id="UP000198767">
    <property type="component" value="Unassembled WGS sequence"/>
</dbReference>
<feature type="region of interest" description="Disordered" evidence="1">
    <location>
        <begin position="98"/>
        <end position="118"/>
    </location>
</feature>
<dbReference type="GO" id="GO:0044780">
    <property type="term" value="P:bacterial-type flagellum assembly"/>
    <property type="evidence" value="ECO:0007669"/>
    <property type="project" value="InterPro"/>
</dbReference>
<evidence type="ECO:0008006" key="4">
    <source>
        <dbReference type="Google" id="ProtNLM"/>
    </source>
</evidence>
<keyword evidence="3" id="KW-1185">Reference proteome</keyword>
<feature type="compositionally biased region" description="Polar residues" evidence="1">
    <location>
        <begin position="102"/>
        <end position="111"/>
    </location>
</feature>
<accession>A0A1G5R8J5</accession>
<name>A0A1G5R8J5_9RHOB</name>
<dbReference type="EMBL" id="FMWG01000010">
    <property type="protein sequence ID" value="SCZ70110.1"/>
    <property type="molecule type" value="Genomic_DNA"/>
</dbReference>
<reference evidence="2 3" key="1">
    <citation type="submission" date="2016-10" db="EMBL/GenBank/DDBJ databases">
        <authorList>
            <person name="de Groot N.N."/>
        </authorList>
    </citation>
    <scope>NUCLEOTIDE SEQUENCE [LARGE SCALE GENOMIC DNA]</scope>
    <source>
        <strain evidence="2 3">U95</strain>
    </source>
</reference>
<organism evidence="2 3">
    <name type="scientific">Epibacterium ulvae</name>
    <dbReference type="NCBI Taxonomy" id="1156985"/>
    <lineage>
        <taxon>Bacteria</taxon>
        <taxon>Pseudomonadati</taxon>
        <taxon>Pseudomonadota</taxon>
        <taxon>Alphaproteobacteria</taxon>
        <taxon>Rhodobacterales</taxon>
        <taxon>Roseobacteraceae</taxon>
        <taxon>Epibacterium</taxon>
    </lineage>
</organism>
<sequence>MITAQQLLIDQLDDILELERTALVNGQLDQLETLLEEKDALISELNEMDSFEQDELTSIHTKVTHNQALLESAMEGIRAVAARMQELRNVRKGLDVYDRMGQKTSHPNGHSQKLEKRA</sequence>
<dbReference type="RefSeq" id="WP_090220230.1">
    <property type="nucleotide sequence ID" value="NZ_CANLDO010000009.1"/>
</dbReference>